<evidence type="ECO:0000313" key="2">
    <source>
        <dbReference type="EMBL" id="RAI00964.1"/>
    </source>
</evidence>
<dbReference type="RefSeq" id="WP_111347472.1">
    <property type="nucleotide sequence ID" value="NZ_QHHQ01000003.1"/>
</dbReference>
<dbReference type="Proteomes" id="UP000249590">
    <property type="component" value="Unassembled WGS sequence"/>
</dbReference>
<organism evidence="2 3">
    <name type="scientific">Acuticoccus sediminis</name>
    <dbReference type="NCBI Taxonomy" id="2184697"/>
    <lineage>
        <taxon>Bacteria</taxon>
        <taxon>Pseudomonadati</taxon>
        <taxon>Pseudomonadota</taxon>
        <taxon>Alphaproteobacteria</taxon>
        <taxon>Hyphomicrobiales</taxon>
        <taxon>Amorphaceae</taxon>
        <taxon>Acuticoccus</taxon>
    </lineage>
</organism>
<evidence type="ECO:0000313" key="3">
    <source>
        <dbReference type="Proteomes" id="UP000249590"/>
    </source>
</evidence>
<dbReference type="PROSITE" id="PS51747">
    <property type="entry name" value="CYT_DCMP_DEAMINASES_2"/>
    <property type="match status" value="1"/>
</dbReference>
<gene>
    <name evidence="2" type="ORF">DLJ53_17200</name>
</gene>
<dbReference type="GO" id="GO:0003824">
    <property type="term" value="F:catalytic activity"/>
    <property type="evidence" value="ECO:0007669"/>
    <property type="project" value="InterPro"/>
</dbReference>
<comment type="caution">
    <text evidence="2">The sequence shown here is derived from an EMBL/GenBank/DDBJ whole genome shotgun (WGS) entry which is preliminary data.</text>
</comment>
<name>A0A8B2NU09_9HYPH</name>
<dbReference type="Gene3D" id="3.40.140.10">
    <property type="entry name" value="Cytidine Deaminase, domain 2"/>
    <property type="match status" value="1"/>
</dbReference>
<dbReference type="SUPFAM" id="SSF53927">
    <property type="entry name" value="Cytidine deaminase-like"/>
    <property type="match status" value="1"/>
</dbReference>
<dbReference type="InterPro" id="IPR016193">
    <property type="entry name" value="Cytidine_deaminase-like"/>
</dbReference>
<reference evidence="2 3" key="1">
    <citation type="submission" date="2018-05" db="EMBL/GenBank/DDBJ databases">
        <title>Acuticoccus sediminis sp. nov., isolated from deep-sea sediment of Indian Ocean.</title>
        <authorList>
            <person name="Liu X."/>
            <person name="Lai Q."/>
            <person name="Du Y."/>
            <person name="Sun F."/>
            <person name="Zhang X."/>
            <person name="Wang S."/>
            <person name="Shao Z."/>
        </authorList>
    </citation>
    <scope>NUCLEOTIDE SEQUENCE [LARGE SCALE GENOMIC DNA]</scope>
    <source>
        <strain evidence="2 3">PTG4-2</strain>
    </source>
</reference>
<dbReference type="OrthoDB" id="7768233at2"/>
<dbReference type="EMBL" id="QHHQ01000003">
    <property type="protein sequence ID" value="RAI00964.1"/>
    <property type="molecule type" value="Genomic_DNA"/>
</dbReference>
<sequence>MPAAPSPPLLSDPRLPACALDAMERDVLPMTAAGVAAGNKIFGAALIEKSDFSTALAETNNETENPLWHGEVHLLKRIHERPDIASRPPSDFIFLSTHEPCPMCLAAITWAGFDTILYFFTYEDSRDAFAIPHDLKIMAEVFGVQDGAYRHDNAFWHARAVMDLVAALPQAEAAPLHAQAERIRARYADLSAQYQATKSGNTIPLA</sequence>
<accession>A0A8B2NU09</accession>
<evidence type="ECO:0000259" key="1">
    <source>
        <dbReference type="PROSITE" id="PS51747"/>
    </source>
</evidence>
<keyword evidence="3" id="KW-1185">Reference proteome</keyword>
<protein>
    <submittedName>
        <fullName evidence="2">tRNA-specific adenosine deaminase</fullName>
    </submittedName>
</protein>
<dbReference type="Pfam" id="PF00383">
    <property type="entry name" value="dCMP_cyt_deam_1"/>
    <property type="match status" value="1"/>
</dbReference>
<feature type="domain" description="CMP/dCMP-type deaminase" evidence="1">
    <location>
        <begin position="10"/>
        <end position="132"/>
    </location>
</feature>
<dbReference type="InterPro" id="IPR002125">
    <property type="entry name" value="CMP_dCMP_dom"/>
</dbReference>
<dbReference type="AlphaFoldDB" id="A0A8B2NU09"/>
<proteinExistence type="predicted"/>